<keyword evidence="2" id="KW-0732">Signal</keyword>
<organism evidence="3 4">
    <name type="scientific">Microtetraspora fusca</name>
    <dbReference type="NCBI Taxonomy" id="1997"/>
    <lineage>
        <taxon>Bacteria</taxon>
        <taxon>Bacillati</taxon>
        <taxon>Actinomycetota</taxon>
        <taxon>Actinomycetes</taxon>
        <taxon>Streptosporangiales</taxon>
        <taxon>Streptosporangiaceae</taxon>
        <taxon>Microtetraspora</taxon>
    </lineage>
</organism>
<feature type="chain" id="PRO_5045655739" evidence="2">
    <location>
        <begin position="33"/>
        <end position="358"/>
    </location>
</feature>
<sequence>MHPRTRHLVLPLCVLAAAGLVGGIPAAAPAQAADVVTYVPLAGAGAYARGIVAYWVNNNAANLIKATPYTPTVNVRSRGSEPTPDGPPGLVGENIKPTSPQRNMNLPKSVGKVFFTDIDGNPRWCSATVMLSQYKNVVATAGHCVYEPTAQTYHFNWVFIPGYYKGSAPWGIYVGKQAYVHSDFNARRDSGRDYSFVTVHNGVDSNLSDVGRLGDKVGGQGLAYNQKIGDNLHVFGYPSGPLPSGDKLTGKTLKWTYGPSFGVVALDWEKDRSGIPSILRAKKLVGVRSPLPADGSSGSAWLLDYNSGIRTGYLNGLTVGVSDTDGDHWTDTAASPYFDSATYRVYQAAAGLRSGGIS</sequence>
<dbReference type="GO" id="GO:0016787">
    <property type="term" value="F:hydrolase activity"/>
    <property type="evidence" value="ECO:0007669"/>
    <property type="project" value="UniProtKB-KW"/>
</dbReference>
<evidence type="ECO:0000256" key="1">
    <source>
        <dbReference type="SAM" id="MobiDB-lite"/>
    </source>
</evidence>
<dbReference type="RefSeq" id="WP_387346271.1">
    <property type="nucleotide sequence ID" value="NZ_JBIAXI010000025.1"/>
</dbReference>
<comment type="caution">
    <text evidence="3">The sequence shown here is derived from an EMBL/GenBank/DDBJ whole genome shotgun (WGS) entry which is preliminary data.</text>
</comment>
<name>A0ABW6VEH9_MICFU</name>
<dbReference type="Gene3D" id="2.40.10.10">
    <property type="entry name" value="Trypsin-like serine proteases"/>
    <property type="match status" value="2"/>
</dbReference>
<dbReference type="SUPFAM" id="SSF50494">
    <property type="entry name" value="Trypsin-like serine proteases"/>
    <property type="match status" value="1"/>
</dbReference>
<evidence type="ECO:0000313" key="3">
    <source>
        <dbReference type="EMBL" id="MFF4777766.1"/>
    </source>
</evidence>
<evidence type="ECO:0000313" key="4">
    <source>
        <dbReference type="Proteomes" id="UP001602119"/>
    </source>
</evidence>
<dbReference type="InterPro" id="IPR043504">
    <property type="entry name" value="Peptidase_S1_PA_chymotrypsin"/>
</dbReference>
<evidence type="ECO:0000256" key="2">
    <source>
        <dbReference type="SAM" id="SignalP"/>
    </source>
</evidence>
<dbReference type="Proteomes" id="UP001602119">
    <property type="component" value="Unassembled WGS sequence"/>
</dbReference>
<reference evidence="3 4" key="1">
    <citation type="submission" date="2024-10" db="EMBL/GenBank/DDBJ databases">
        <title>The Natural Products Discovery Center: Release of the First 8490 Sequenced Strains for Exploring Actinobacteria Biosynthetic Diversity.</title>
        <authorList>
            <person name="Kalkreuter E."/>
            <person name="Kautsar S.A."/>
            <person name="Yang D."/>
            <person name="Bader C.D."/>
            <person name="Teijaro C.N."/>
            <person name="Fluegel L."/>
            <person name="Davis C.M."/>
            <person name="Simpson J.R."/>
            <person name="Lauterbach L."/>
            <person name="Steele A.D."/>
            <person name="Gui C."/>
            <person name="Meng S."/>
            <person name="Li G."/>
            <person name="Viehrig K."/>
            <person name="Ye F."/>
            <person name="Su P."/>
            <person name="Kiefer A.F."/>
            <person name="Nichols A."/>
            <person name="Cepeda A.J."/>
            <person name="Yan W."/>
            <person name="Fan B."/>
            <person name="Jiang Y."/>
            <person name="Adhikari A."/>
            <person name="Zheng C.-J."/>
            <person name="Schuster L."/>
            <person name="Cowan T.M."/>
            <person name="Smanski M.J."/>
            <person name="Chevrette M.G."/>
            <person name="De Carvalho L.P.S."/>
            <person name="Shen B."/>
        </authorList>
    </citation>
    <scope>NUCLEOTIDE SEQUENCE [LARGE SCALE GENOMIC DNA]</scope>
    <source>
        <strain evidence="3 4">NPDC001281</strain>
    </source>
</reference>
<dbReference type="EC" id="3.4.21.-" evidence="3"/>
<dbReference type="InterPro" id="IPR009003">
    <property type="entry name" value="Peptidase_S1_PA"/>
</dbReference>
<feature type="signal peptide" evidence="2">
    <location>
        <begin position="1"/>
        <end position="32"/>
    </location>
</feature>
<accession>A0ABW6VEH9</accession>
<dbReference type="EMBL" id="JBIAXI010000025">
    <property type="protein sequence ID" value="MFF4777766.1"/>
    <property type="molecule type" value="Genomic_DNA"/>
</dbReference>
<gene>
    <name evidence="3" type="ORF">ACFY05_33565</name>
</gene>
<keyword evidence="3" id="KW-0378">Hydrolase</keyword>
<keyword evidence="4" id="KW-1185">Reference proteome</keyword>
<protein>
    <submittedName>
        <fullName evidence="3">Trypsin-like serine peptidase</fullName>
        <ecNumber evidence="3">3.4.21.-</ecNumber>
    </submittedName>
</protein>
<feature type="region of interest" description="Disordered" evidence="1">
    <location>
        <begin position="74"/>
        <end position="102"/>
    </location>
</feature>
<proteinExistence type="predicted"/>